<sequence length="174" mass="19760">MLTTEDKAYFMQEAIKEAYKAKEKLEVPIGAVVVLNGKIIGRGHNRREESNDATTHAEMLAIQEANRNLGNWRLEETQLFVTLEPCPMCSGAMILSRVKELYYGASDPKGGTAGTLMNLLTDERFNHQVQIESGLLEQECGELLSNFFRELRKRKKEEKLQRKAKQNKTDGNQV</sequence>
<dbReference type="GO" id="GO:0052717">
    <property type="term" value="F:tRNA-specific adenosine-34 deaminase activity"/>
    <property type="evidence" value="ECO:0007669"/>
    <property type="project" value="UniProtKB-UniRule"/>
</dbReference>
<dbReference type="AlphaFoldDB" id="A0A1H1AE79"/>
<dbReference type="CDD" id="cd01285">
    <property type="entry name" value="nucleoside_deaminase"/>
    <property type="match status" value="1"/>
</dbReference>
<dbReference type="InterPro" id="IPR028883">
    <property type="entry name" value="tRNA_aden_deaminase"/>
</dbReference>
<feature type="binding site" evidence="8">
    <location>
        <position position="89"/>
    </location>
    <ligand>
        <name>Zn(2+)</name>
        <dbReference type="ChEBI" id="CHEBI:29105"/>
        <note>catalytic</note>
    </ligand>
</feature>
<dbReference type="EC" id="3.5.4.33" evidence="8"/>
<dbReference type="SUPFAM" id="SSF53927">
    <property type="entry name" value="Cytidine deaminase-like"/>
    <property type="match status" value="1"/>
</dbReference>
<dbReference type="InterPro" id="IPR002125">
    <property type="entry name" value="CMP_dCMP_dom"/>
</dbReference>
<comment type="subunit">
    <text evidence="2 8">Homodimer.</text>
</comment>
<evidence type="ECO:0000256" key="6">
    <source>
        <dbReference type="ARBA" id="ARBA00022833"/>
    </source>
</evidence>
<dbReference type="InterPro" id="IPR058535">
    <property type="entry name" value="MafB19-deam"/>
</dbReference>
<dbReference type="PROSITE" id="PS00903">
    <property type="entry name" value="CYT_DCMP_DEAMINASES_1"/>
    <property type="match status" value="1"/>
</dbReference>
<accession>A0A1H1AE79</accession>
<dbReference type="FunFam" id="3.40.140.10:FF:000005">
    <property type="entry name" value="tRNA-specific adenosine deaminase"/>
    <property type="match status" value="1"/>
</dbReference>
<dbReference type="EMBL" id="FNJW01000008">
    <property type="protein sequence ID" value="SDQ38025.1"/>
    <property type="molecule type" value="Genomic_DNA"/>
</dbReference>
<dbReference type="HAMAP" id="MF_00972">
    <property type="entry name" value="tRNA_aden_deaminase"/>
    <property type="match status" value="1"/>
</dbReference>
<evidence type="ECO:0000259" key="9">
    <source>
        <dbReference type="PROSITE" id="PS51747"/>
    </source>
</evidence>
<evidence type="ECO:0000256" key="3">
    <source>
        <dbReference type="ARBA" id="ARBA00022694"/>
    </source>
</evidence>
<protein>
    <recommendedName>
        <fullName evidence="8">tRNA-specific adenosine deaminase</fullName>
        <ecNumber evidence="8">3.5.4.33</ecNumber>
    </recommendedName>
</protein>
<keyword evidence="6 8" id="KW-0862">Zinc</keyword>
<evidence type="ECO:0000313" key="11">
    <source>
        <dbReference type="Proteomes" id="UP000199481"/>
    </source>
</evidence>
<proteinExistence type="inferred from homology"/>
<evidence type="ECO:0000256" key="5">
    <source>
        <dbReference type="ARBA" id="ARBA00022801"/>
    </source>
</evidence>
<dbReference type="PANTHER" id="PTHR11079:SF202">
    <property type="entry name" value="TRNA-SPECIFIC ADENOSINE DEAMINASE"/>
    <property type="match status" value="1"/>
</dbReference>
<keyword evidence="5 8" id="KW-0378">Hydrolase</keyword>
<dbReference type="GO" id="GO:0002100">
    <property type="term" value="P:tRNA wobble adenosine to inosine editing"/>
    <property type="evidence" value="ECO:0007669"/>
    <property type="project" value="UniProtKB-UniRule"/>
</dbReference>
<dbReference type="OrthoDB" id="9802676at2"/>
<dbReference type="InterPro" id="IPR016192">
    <property type="entry name" value="APOBEC/CMP_deaminase_Zn-bd"/>
</dbReference>
<evidence type="ECO:0000256" key="4">
    <source>
        <dbReference type="ARBA" id="ARBA00022723"/>
    </source>
</evidence>
<keyword evidence="3 8" id="KW-0819">tRNA processing</keyword>
<dbReference type="Gene3D" id="3.40.140.10">
    <property type="entry name" value="Cytidine Deaminase, domain 2"/>
    <property type="match status" value="1"/>
</dbReference>
<feature type="active site" description="Proton donor" evidence="8">
    <location>
        <position position="58"/>
    </location>
</feature>
<dbReference type="Pfam" id="PF14437">
    <property type="entry name" value="MafB19-deam"/>
    <property type="match status" value="1"/>
</dbReference>
<dbReference type="NCBIfam" id="NF008113">
    <property type="entry name" value="PRK10860.1"/>
    <property type="match status" value="1"/>
</dbReference>
<keyword evidence="11" id="KW-1185">Reference proteome</keyword>
<reference evidence="11" key="1">
    <citation type="submission" date="2016-10" db="EMBL/GenBank/DDBJ databases">
        <authorList>
            <person name="Varghese N."/>
            <person name="Submissions S."/>
        </authorList>
    </citation>
    <scope>NUCLEOTIDE SEQUENCE [LARGE SCALE GENOMIC DNA]</scope>
    <source>
        <strain evidence="11">MPL-11</strain>
    </source>
</reference>
<organism evidence="10 11">
    <name type="scientific">Carnobacterium viridans</name>
    <dbReference type="NCBI Taxonomy" id="174587"/>
    <lineage>
        <taxon>Bacteria</taxon>
        <taxon>Bacillati</taxon>
        <taxon>Bacillota</taxon>
        <taxon>Bacilli</taxon>
        <taxon>Lactobacillales</taxon>
        <taxon>Carnobacteriaceae</taxon>
        <taxon>Carnobacterium</taxon>
    </lineage>
</organism>
<feature type="domain" description="CMP/dCMP-type deaminase" evidence="9">
    <location>
        <begin position="5"/>
        <end position="123"/>
    </location>
</feature>
<dbReference type="PANTHER" id="PTHR11079">
    <property type="entry name" value="CYTOSINE DEAMINASE FAMILY MEMBER"/>
    <property type="match status" value="1"/>
</dbReference>
<evidence type="ECO:0000256" key="8">
    <source>
        <dbReference type="HAMAP-Rule" id="MF_00972"/>
    </source>
</evidence>
<dbReference type="Proteomes" id="UP000199481">
    <property type="component" value="Unassembled WGS sequence"/>
</dbReference>
<comment type="similarity">
    <text evidence="1">Belongs to the cytidine and deoxycytidylate deaminase family. ADAT2 subfamily.</text>
</comment>
<dbReference type="PROSITE" id="PS51747">
    <property type="entry name" value="CYT_DCMP_DEAMINASES_2"/>
    <property type="match status" value="1"/>
</dbReference>
<feature type="binding site" evidence="8">
    <location>
        <position position="86"/>
    </location>
    <ligand>
        <name>Zn(2+)</name>
        <dbReference type="ChEBI" id="CHEBI:29105"/>
        <note>catalytic</note>
    </ligand>
</feature>
<evidence type="ECO:0000256" key="2">
    <source>
        <dbReference type="ARBA" id="ARBA00011738"/>
    </source>
</evidence>
<feature type="binding site" evidence="8">
    <location>
        <position position="56"/>
    </location>
    <ligand>
        <name>Zn(2+)</name>
        <dbReference type="ChEBI" id="CHEBI:29105"/>
        <note>catalytic</note>
    </ligand>
</feature>
<evidence type="ECO:0000256" key="1">
    <source>
        <dbReference type="ARBA" id="ARBA00010669"/>
    </source>
</evidence>
<keyword evidence="4 8" id="KW-0479">Metal-binding</keyword>
<evidence type="ECO:0000256" key="7">
    <source>
        <dbReference type="ARBA" id="ARBA00048045"/>
    </source>
</evidence>
<dbReference type="GO" id="GO:0008270">
    <property type="term" value="F:zinc ion binding"/>
    <property type="evidence" value="ECO:0007669"/>
    <property type="project" value="UniProtKB-UniRule"/>
</dbReference>
<evidence type="ECO:0000313" key="10">
    <source>
        <dbReference type="EMBL" id="SDQ38025.1"/>
    </source>
</evidence>
<comment type="catalytic activity">
    <reaction evidence="7 8">
        <text>adenosine(34) in tRNA + H2O + H(+) = inosine(34) in tRNA + NH4(+)</text>
        <dbReference type="Rhea" id="RHEA:43168"/>
        <dbReference type="Rhea" id="RHEA-COMP:10373"/>
        <dbReference type="Rhea" id="RHEA-COMP:10374"/>
        <dbReference type="ChEBI" id="CHEBI:15377"/>
        <dbReference type="ChEBI" id="CHEBI:15378"/>
        <dbReference type="ChEBI" id="CHEBI:28938"/>
        <dbReference type="ChEBI" id="CHEBI:74411"/>
        <dbReference type="ChEBI" id="CHEBI:82852"/>
        <dbReference type="EC" id="3.5.4.33"/>
    </reaction>
</comment>
<gene>
    <name evidence="8" type="primary">tadA</name>
    <name evidence="10" type="ORF">SAMN04487752_2049</name>
</gene>
<comment type="cofactor">
    <cofactor evidence="8">
        <name>Zn(2+)</name>
        <dbReference type="ChEBI" id="CHEBI:29105"/>
    </cofactor>
    <text evidence="8">Binds 1 zinc ion per subunit.</text>
</comment>
<dbReference type="RefSeq" id="WP_089977679.1">
    <property type="nucleotide sequence ID" value="NZ_CP084916.1"/>
</dbReference>
<comment type="function">
    <text evidence="8">Catalyzes the deamination of adenosine to inosine at the wobble position 34 of tRNA(Arg2).</text>
</comment>
<name>A0A1H1AE79_9LACT</name>
<dbReference type="InterPro" id="IPR016193">
    <property type="entry name" value="Cytidine_deaminase-like"/>
</dbReference>